<dbReference type="InterPro" id="IPR043502">
    <property type="entry name" value="DNA/RNA_pol_sf"/>
</dbReference>
<reference evidence="1 2" key="1">
    <citation type="journal article" date="2023" name="J. Hered.">
        <title>Chromosome-level genome of the wood stork (Mycteria americana) provides insight into avian chromosome evolution.</title>
        <authorList>
            <person name="Flamio R. Jr."/>
            <person name="Ramstad K.M."/>
        </authorList>
    </citation>
    <scope>NUCLEOTIDE SEQUENCE [LARGE SCALE GENOMIC DNA]</scope>
    <source>
        <strain evidence="1">JAX WOST 10</strain>
    </source>
</reference>
<evidence type="ECO:0008006" key="3">
    <source>
        <dbReference type="Google" id="ProtNLM"/>
    </source>
</evidence>
<comment type="caution">
    <text evidence="1">The sequence shown here is derived from an EMBL/GenBank/DDBJ whole genome shotgun (WGS) entry which is preliminary data.</text>
</comment>
<dbReference type="PANTHER" id="PTHR33064:SF29">
    <property type="entry name" value="PEPTIDASE A2 DOMAIN-CONTAINING PROTEIN-RELATED"/>
    <property type="match status" value="1"/>
</dbReference>
<proteinExistence type="predicted"/>
<dbReference type="SUPFAM" id="SSF56672">
    <property type="entry name" value="DNA/RNA polymerases"/>
    <property type="match status" value="1"/>
</dbReference>
<sequence>MAYCQIPMDVINKITAMSPPTSKKETQAFLGVVGFWRLHIPNYSLIVSLLYQVTQRKNDFKWGPEQRQAFEQIKQEIVHAVDFGPVLAGKDAKNMLYTIEVVGAEAQLLLAPRLPVPGWMFTGRVPSTHQATDATWSKWVALITQRARIGNPNSPGILEVIMDWPEGKDLGISPEEELRRAEDVPLYNKLQEKEKPYALFTDWSCCLVGRHRRWKAAVWSPIRQPSSWAAALWQDIAARVENLVVKALHVDAHVPRSRATEEHQNNQQVDQAAKIEVAQVDLDWQHKCELLIARWTHDTSGHQGGDATHGWACDRGVDLTMGTIAQVIHECETFAAIKQAKLLKPPWYGGRWLKYKYGEAWQIDYITLPQDWPRQALCAYNGGSNHRMPGNISCAPCHHLEHYPGP</sequence>
<name>A0AAN7NKW9_MYCAM</name>
<dbReference type="InterPro" id="IPR036397">
    <property type="entry name" value="RNaseH_sf"/>
</dbReference>
<dbReference type="GO" id="GO:0006259">
    <property type="term" value="P:DNA metabolic process"/>
    <property type="evidence" value="ECO:0007669"/>
    <property type="project" value="UniProtKB-ARBA"/>
</dbReference>
<organism evidence="1 2">
    <name type="scientific">Mycteria americana</name>
    <name type="common">Wood stork</name>
    <dbReference type="NCBI Taxonomy" id="33587"/>
    <lineage>
        <taxon>Eukaryota</taxon>
        <taxon>Metazoa</taxon>
        <taxon>Chordata</taxon>
        <taxon>Craniata</taxon>
        <taxon>Vertebrata</taxon>
        <taxon>Euteleostomi</taxon>
        <taxon>Archelosauria</taxon>
        <taxon>Archosauria</taxon>
        <taxon>Dinosauria</taxon>
        <taxon>Saurischia</taxon>
        <taxon>Theropoda</taxon>
        <taxon>Coelurosauria</taxon>
        <taxon>Aves</taxon>
        <taxon>Neognathae</taxon>
        <taxon>Neoaves</taxon>
        <taxon>Aequornithes</taxon>
        <taxon>Ciconiiformes</taxon>
        <taxon>Ciconiidae</taxon>
        <taxon>Mycteria</taxon>
    </lineage>
</organism>
<dbReference type="GO" id="GO:0003676">
    <property type="term" value="F:nucleic acid binding"/>
    <property type="evidence" value="ECO:0007669"/>
    <property type="project" value="InterPro"/>
</dbReference>
<dbReference type="Proteomes" id="UP001333110">
    <property type="component" value="Unassembled WGS sequence"/>
</dbReference>
<dbReference type="Gene3D" id="3.30.420.10">
    <property type="entry name" value="Ribonuclease H-like superfamily/Ribonuclease H"/>
    <property type="match status" value="1"/>
</dbReference>
<keyword evidence="2" id="KW-1185">Reference proteome</keyword>
<protein>
    <recommendedName>
        <fullName evidence="3">Reverse transcriptase/retrotransposon-derived protein RNase H-like domain-containing protein</fullName>
    </recommendedName>
</protein>
<dbReference type="InterPro" id="IPR051320">
    <property type="entry name" value="Viral_Replic_Matur_Polypro"/>
</dbReference>
<gene>
    <name evidence="1" type="ORF">QYF61_007146</name>
</gene>
<dbReference type="PANTHER" id="PTHR33064">
    <property type="entry name" value="POL PROTEIN"/>
    <property type="match status" value="1"/>
</dbReference>
<accession>A0AAN7NKW9</accession>
<dbReference type="EMBL" id="JAUNZN010000002">
    <property type="protein sequence ID" value="KAK4826299.1"/>
    <property type="molecule type" value="Genomic_DNA"/>
</dbReference>
<evidence type="ECO:0000313" key="2">
    <source>
        <dbReference type="Proteomes" id="UP001333110"/>
    </source>
</evidence>
<evidence type="ECO:0000313" key="1">
    <source>
        <dbReference type="EMBL" id="KAK4826299.1"/>
    </source>
</evidence>
<dbReference type="InterPro" id="IPR043128">
    <property type="entry name" value="Rev_trsase/Diguanyl_cyclase"/>
</dbReference>
<dbReference type="AlphaFoldDB" id="A0AAN7NKW9"/>
<dbReference type="Gene3D" id="3.30.70.270">
    <property type="match status" value="1"/>
</dbReference>